<evidence type="ECO:0000256" key="2">
    <source>
        <dbReference type="ARBA" id="ARBA00023002"/>
    </source>
</evidence>
<dbReference type="PANTHER" id="PTHR43115:SF4">
    <property type="entry name" value="DEHYDROGENASE_REDUCTASE SDR FAMILY MEMBER 11"/>
    <property type="match status" value="1"/>
</dbReference>
<dbReference type="Gene3D" id="3.40.50.720">
    <property type="entry name" value="NAD(P)-binding Rossmann-like Domain"/>
    <property type="match status" value="2"/>
</dbReference>
<dbReference type="Pfam" id="PF00106">
    <property type="entry name" value="adh_short"/>
    <property type="match status" value="2"/>
</dbReference>
<name>A0ABQ9IS91_9CUCU</name>
<accession>A0ABQ9IS91</accession>
<dbReference type="InterPro" id="IPR002347">
    <property type="entry name" value="SDR_fam"/>
</dbReference>
<evidence type="ECO:0000256" key="1">
    <source>
        <dbReference type="ARBA" id="ARBA00006484"/>
    </source>
</evidence>
<gene>
    <name evidence="3" type="ORF">NQ317_012327</name>
</gene>
<protein>
    <recommendedName>
        <fullName evidence="5">Dehydrogenase/reductase SDR family member 11</fullName>
    </recommendedName>
</protein>
<keyword evidence="4" id="KW-1185">Reference proteome</keyword>
<dbReference type="PANTHER" id="PTHR43115">
    <property type="entry name" value="DEHYDROGENASE/REDUCTASE SDR FAMILY MEMBER 11"/>
    <property type="match status" value="1"/>
</dbReference>
<evidence type="ECO:0008006" key="5">
    <source>
        <dbReference type="Google" id="ProtNLM"/>
    </source>
</evidence>
<proteinExistence type="inferred from homology"/>
<organism evidence="3 4">
    <name type="scientific">Molorchus minor</name>
    <dbReference type="NCBI Taxonomy" id="1323400"/>
    <lineage>
        <taxon>Eukaryota</taxon>
        <taxon>Metazoa</taxon>
        <taxon>Ecdysozoa</taxon>
        <taxon>Arthropoda</taxon>
        <taxon>Hexapoda</taxon>
        <taxon>Insecta</taxon>
        <taxon>Pterygota</taxon>
        <taxon>Neoptera</taxon>
        <taxon>Endopterygota</taxon>
        <taxon>Coleoptera</taxon>
        <taxon>Polyphaga</taxon>
        <taxon>Cucujiformia</taxon>
        <taxon>Chrysomeloidea</taxon>
        <taxon>Cerambycidae</taxon>
        <taxon>Lamiinae</taxon>
        <taxon>Monochamini</taxon>
        <taxon>Molorchus</taxon>
    </lineage>
</organism>
<comment type="similarity">
    <text evidence="1">Belongs to the short-chain dehydrogenases/reductases (SDR) family.</text>
</comment>
<dbReference type="PRINTS" id="PR00081">
    <property type="entry name" value="GDHRDH"/>
</dbReference>
<dbReference type="EMBL" id="JAPWTJ010003208">
    <property type="protein sequence ID" value="KAJ8960676.1"/>
    <property type="molecule type" value="Genomic_DNA"/>
</dbReference>
<reference evidence="3" key="1">
    <citation type="journal article" date="2023" name="Insect Mol. Biol.">
        <title>Genome sequencing provides insights into the evolution of gene families encoding plant cell wall-degrading enzymes in longhorned beetles.</title>
        <authorList>
            <person name="Shin N.R."/>
            <person name="Okamura Y."/>
            <person name="Kirsch R."/>
            <person name="Pauchet Y."/>
        </authorList>
    </citation>
    <scope>NUCLEOTIDE SEQUENCE</scope>
    <source>
        <strain evidence="3">MMC_N1</strain>
    </source>
</reference>
<keyword evidence="2" id="KW-0560">Oxidoreductase</keyword>
<evidence type="ECO:0000313" key="4">
    <source>
        <dbReference type="Proteomes" id="UP001162164"/>
    </source>
</evidence>
<evidence type="ECO:0000313" key="3">
    <source>
        <dbReference type="EMBL" id="KAJ8960676.1"/>
    </source>
</evidence>
<dbReference type="SUPFAM" id="SSF51735">
    <property type="entry name" value="NAD(P)-binding Rossmann-fold domains"/>
    <property type="match status" value="1"/>
</dbReference>
<sequence>MDRWIGTTAIVTGASAGIGAAIAKALVEKGVNVVGLARRVEKIQELADSLSEAPGQLHALKCDVTKEEDIIRSFKWCNGRMAEGLRRERDGVCICTREAVRVMRANDIAGHIVNMNSVLGHRVPNLPVPVFNVYPASKFAVTALTQSLKHELHYHGTQIKITSISPGYVKTEFEEGFPEDGIKGMLEQMLALRPEDVADGVLYALSTPPTVQVQELTLCAIGEPV</sequence>
<dbReference type="Proteomes" id="UP001162164">
    <property type="component" value="Unassembled WGS sequence"/>
</dbReference>
<comment type="caution">
    <text evidence="3">The sequence shown here is derived from an EMBL/GenBank/DDBJ whole genome shotgun (WGS) entry which is preliminary data.</text>
</comment>
<dbReference type="InterPro" id="IPR036291">
    <property type="entry name" value="NAD(P)-bd_dom_sf"/>
</dbReference>